<feature type="region of interest" description="Disordered" evidence="8">
    <location>
        <begin position="511"/>
        <end position="549"/>
    </location>
</feature>
<organism evidence="11 12">
    <name type="scientific">Caulobacter endophyticus</name>
    <dbReference type="NCBI Taxonomy" id="2172652"/>
    <lineage>
        <taxon>Bacteria</taxon>
        <taxon>Pseudomonadati</taxon>
        <taxon>Pseudomonadota</taxon>
        <taxon>Alphaproteobacteria</taxon>
        <taxon>Caulobacterales</taxon>
        <taxon>Caulobacteraceae</taxon>
        <taxon>Caulobacter</taxon>
    </lineage>
</organism>
<evidence type="ECO:0000256" key="4">
    <source>
        <dbReference type="ARBA" id="ARBA00022452"/>
    </source>
</evidence>
<evidence type="ECO:0000256" key="2">
    <source>
        <dbReference type="ARBA" id="ARBA00007613"/>
    </source>
</evidence>
<accession>A0A2T9JXE7</accession>
<keyword evidence="12" id="KW-1185">Reference proteome</keyword>
<dbReference type="InterPro" id="IPR003423">
    <property type="entry name" value="OMP_efflux"/>
</dbReference>
<dbReference type="NCBIfam" id="TIGR01844">
    <property type="entry name" value="type_I_sec_TolC"/>
    <property type="match status" value="1"/>
</dbReference>
<dbReference type="AlphaFoldDB" id="A0A2T9JXE7"/>
<dbReference type="Pfam" id="PF02321">
    <property type="entry name" value="OEP"/>
    <property type="match status" value="2"/>
</dbReference>
<dbReference type="Gene3D" id="3.30.70.1070">
    <property type="entry name" value="Sporulation related repeat"/>
    <property type="match status" value="1"/>
</dbReference>
<dbReference type="OrthoDB" id="9789368at2"/>
<evidence type="ECO:0000313" key="11">
    <source>
        <dbReference type="EMBL" id="PVM88349.1"/>
    </source>
</evidence>
<feature type="compositionally biased region" description="Low complexity" evidence="8">
    <location>
        <begin position="515"/>
        <end position="526"/>
    </location>
</feature>
<dbReference type="GO" id="GO:0009279">
    <property type="term" value="C:cell outer membrane"/>
    <property type="evidence" value="ECO:0007669"/>
    <property type="project" value="UniProtKB-SubCell"/>
</dbReference>
<dbReference type="Pfam" id="PF05036">
    <property type="entry name" value="SPOR"/>
    <property type="match status" value="1"/>
</dbReference>
<feature type="signal peptide" evidence="9">
    <location>
        <begin position="1"/>
        <end position="21"/>
    </location>
</feature>
<sequence>MIRHFFASVVTLALATSTADAQTLEDALLLAYRSNPDLVYQRAQVEGAEALVQSARAPGLPQAQINGAAGRSRIDLDSDSPDQTQDDTSLQLGVSQTLFAGGRIAQDIRRARAAEQATRYDLQQTEQVVLGQVITAYVDVQRDAAVLAARQQNVEALLKQSAGVSARFRQGEVTKTDLAQTEARLAQARSGVEAARANLAVSRAAFQRVVGQAPGELAPAPALPQMPPSADEAQRLAEQHSPSVHAAQLRLAASQAAVRRARAERSPHVSLDATVGQSDERLVAGAGGLADSVQRQDSYGLRLNLRVPLFQGGAVSAGVRQAKAAERGAMATEDGVLRQAQEGAANAWSRMVAADAIIESSRQQVNAARVAYRGGEYELNAGLRSTFDVLDLQQDVLSAQITLVTAERDAYVAKVNLLQAVGGLTLESLGVRLDGRSPAPIRPGALSAGDHLALAPAPRGASAVMPTGVRPAVPDPEAQVSRGNEAAASLPAARAMATAPGLTIIATPSPALQRASPSSASGSGAATLPTRAGRAAETAPTQIPASPAPSGPVLACAAQVGAYGARSVAEEARHRLQAVEPAPPAGWTIEPARTSLGQTFRVMAEGFADTQEAERFCRSLGAAGISCFVRTSRCASAAQSAPASPPGLNRLP</sequence>
<comment type="subcellular location">
    <subcellularLocation>
        <location evidence="1">Cell outer membrane</location>
    </subcellularLocation>
</comment>
<feature type="region of interest" description="Disordered" evidence="8">
    <location>
        <begin position="217"/>
        <end position="244"/>
    </location>
</feature>
<dbReference type="GO" id="GO:0042834">
    <property type="term" value="F:peptidoglycan binding"/>
    <property type="evidence" value="ECO:0007669"/>
    <property type="project" value="InterPro"/>
</dbReference>
<dbReference type="InterPro" id="IPR010130">
    <property type="entry name" value="T1SS_OMP_TolC"/>
</dbReference>
<evidence type="ECO:0000259" key="10">
    <source>
        <dbReference type="PROSITE" id="PS51724"/>
    </source>
</evidence>
<evidence type="ECO:0000256" key="6">
    <source>
        <dbReference type="ARBA" id="ARBA00023136"/>
    </source>
</evidence>
<name>A0A2T9JXE7_9CAUL</name>
<keyword evidence="9" id="KW-0732">Signal</keyword>
<keyword evidence="3" id="KW-0813">Transport</keyword>
<keyword evidence="7" id="KW-0998">Cell outer membrane</keyword>
<dbReference type="Proteomes" id="UP000245073">
    <property type="component" value="Unassembled WGS sequence"/>
</dbReference>
<reference evidence="11 12" key="1">
    <citation type="submission" date="2018-04" db="EMBL/GenBank/DDBJ databases">
        <title>The genome sequence of Caulobacter sp. 744.</title>
        <authorList>
            <person name="Gao J."/>
            <person name="Sun J."/>
        </authorList>
    </citation>
    <scope>NUCLEOTIDE SEQUENCE [LARGE SCALE GENOMIC DNA]</scope>
    <source>
        <strain evidence="11 12">774</strain>
    </source>
</reference>
<dbReference type="InterPro" id="IPR051906">
    <property type="entry name" value="TolC-like"/>
</dbReference>
<feature type="chain" id="PRO_5015493915" description="SPOR domain-containing protein" evidence="9">
    <location>
        <begin position="22"/>
        <end position="652"/>
    </location>
</feature>
<comment type="caution">
    <text evidence="11">The sequence shown here is derived from an EMBL/GenBank/DDBJ whole genome shotgun (WGS) entry which is preliminary data.</text>
</comment>
<feature type="domain" description="SPOR" evidence="10">
    <location>
        <begin position="550"/>
        <end position="632"/>
    </location>
</feature>
<evidence type="ECO:0000256" key="1">
    <source>
        <dbReference type="ARBA" id="ARBA00004442"/>
    </source>
</evidence>
<evidence type="ECO:0000256" key="8">
    <source>
        <dbReference type="SAM" id="MobiDB-lite"/>
    </source>
</evidence>
<protein>
    <recommendedName>
        <fullName evidence="10">SPOR domain-containing protein</fullName>
    </recommendedName>
</protein>
<dbReference type="GO" id="GO:0015288">
    <property type="term" value="F:porin activity"/>
    <property type="evidence" value="ECO:0007669"/>
    <property type="project" value="TreeGrafter"/>
</dbReference>
<dbReference type="PANTHER" id="PTHR30026">
    <property type="entry name" value="OUTER MEMBRANE PROTEIN TOLC"/>
    <property type="match status" value="1"/>
</dbReference>
<dbReference type="PROSITE" id="PS51724">
    <property type="entry name" value="SPOR"/>
    <property type="match status" value="1"/>
</dbReference>
<dbReference type="InterPro" id="IPR036680">
    <property type="entry name" value="SPOR-like_sf"/>
</dbReference>
<dbReference type="RefSeq" id="WP_109101365.1">
    <property type="nucleotide sequence ID" value="NZ_QDKQ01000048.1"/>
</dbReference>
<proteinExistence type="inferred from homology"/>
<keyword evidence="4" id="KW-1134">Transmembrane beta strand</keyword>
<dbReference type="EMBL" id="QDKQ01000048">
    <property type="protein sequence ID" value="PVM88349.1"/>
    <property type="molecule type" value="Genomic_DNA"/>
</dbReference>
<dbReference type="Gene3D" id="1.20.1600.10">
    <property type="entry name" value="Outer membrane efflux proteins (OEP)"/>
    <property type="match status" value="1"/>
</dbReference>
<gene>
    <name evidence="11" type="ORF">DDF67_13305</name>
</gene>
<evidence type="ECO:0000256" key="9">
    <source>
        <dbReference type="SAM" id="SignalP"/>
    </source>
</evidence>
<evidence type="ECO:0000256" key="5">
    <source>
        <dbReference type="ARBA" id="ARBA00022692"/>
    </source>
</evidence>
<dbReference type="GO" id="GO:0015562">
    <property type="term" value="F:efflux transmembrane transporter activity"/>
    <property type="evidence" value="ECO:0007669"/>
    <property type="project" value="InterPro"/>
</dbReference>
<evidence type="ECO:0000256" key="3">
    <source>
        <dbReference type="ARBA" id="ARBA00022448"/>
    </source>
</evidence>
<keyword evidence="5" id="KW-0812">Transmembrane</keyword>
<evidence type="ECO:0000313" key="12">
    <source>
        <dbReference type="Proteomes" id="UP000245073"/>
    </source>
</evidence>
<dbReference type="SUPFAM" id="SSF56954">
    <property type="entry name" value="Outer membrane efflux proteins (OEP)"/>
    <property type="match status" value="1"/>
</dbReference>
<dbReference type="InterPro" id="IPR007730">
    <property type="entry name" value="SPOR-like_dom"/>
</dbReference>
<evidence type="ECO:0000256" key="7">
    <source>
        <dbReference type="ARBA" id="ARBA00023237"/>
    </source>
</evidence>
<comment type="similarity">
    <text evidence="2">Belongs to the outer membrane factor (OMF) (TC 1.B.17) family.</text>
</comment>
<dbReference type="PANTHER" id="PTHR30026:SF22">
    <property type="entry name" value="OUTER MEMBRANE EFFLUX PROTEIN"/>
    <property type="match status" value="1"/>
</dbReference>
<dbReference type="GO" id="GO:1990281">
    <property type="term" value="C:efflux pump complex"/>
    <property type="evidence" value="ECO:0007669"/>
    <property type="project" value="TreeGrafter"/>
</dbReference>
<keyword evidence="6" id="KW-0472">Membrane</keyword>